<dbReference type="CDD" id="cd07067">
    <property type="entry name" value="HP_PGM_like"/>
    <property type="match status" value="1"/>
</dbReference>
<accession>A0A7K0J743</accession>
<dbReference type="InterPro" id="IPR013078">
    <property type="entry name" value="His_Pase_superF_clade-1"/>
</dbReference>
<name>A0A7K0J743_9ACTN</name>
<evidence type="ECO:0000313" key="3">
    <source>
        <dbReference type="EMBL" id="MSS45769.1"/>
    </source>
</evidence>
<dbReference type="AlphaFoldDB" id="A0A7K0J743"/>
<feature type="binding site" evidence="2">
    <location>
        <position position="59"/>
    </location>
    <ligand>
        <name>substrate</name>
    </ligand>
</feature>
<dbReference type="EMBL" id="VUMG01000002">
    <property type="protein sequence ID" value="MSS45769.1"/>
    <property type="molecule type" value="Genomic_DNA"/>
</dbReference>
<dbReference type="PANTHER" id="PTHR48100">
    <property type="entry name" value="BROAD-SPECIFICITY PHOSPHATASE YOR283W-RELATED"/>
    <property type="match status" value="1"/>
</dbReference>
<dbReference type="RefSeq" id="WP_326833407.1">
    <property type="nucleotide sequence ID" value="NZ_VUMG01000002.1"/>
</dbReference>
<dbReference type="PROSITE" id="PS00175">
    <property type="entry name" value="PG_MUTASE"/>
    <property type="match status" value="1"/>
</dbReference>
<dbReference type="Proteomes" id="UP000466104">
    <property type="component" value="Unassembled WGS sequence"/>
</dbReference>
<dbReference type="Gene3D" id="3.40.50.1240">
    <property type="entry name" value="Phosphoglycerate mutase-like"/>
    <property type="match status" value="1"/>
</dbReference>
<dbReference type="GO" id="GO:0016791">
    <property type="term" value="F:phosphatase activity"/>
    <property type="evidence" value="ECO:0007669"/>
    <property type="project" value="TreeGrafter"/>
</dbReference>
<comment type="caution">
    <text evidence="3">The sequence shown here is derived from an EMBL/GenBank/DDBJ whole genome shotgun (WGS) entry which is preliminary data.</text>
</comment>
<feature type="active site" description="Tele-phosphohistidine intermediate" evidence="1">
    <location>
        <position position="10"/>
    </location>
</feature>
<dbReference type="Pfam" id="PF00300">
    <property type="entry name" value="His_Phos_1"/>
    <property type="match status" value="1"/>
</dbReference>
<feature type="active site" description="Proton donor/acceptor" evidence="1">
    <location>
        <position position="83"/>
    </location>
</feature>
<dbReference type="InterPro" id="IPR001345">
    <property type="entry name" value="PG/BPGM_mutase_AS"/>
</dbReference>
<evidence type="ECO:0000256" key="2">
    <source>
        <dbReference type="PIRSR" id="PIRSR613078-2"/>
    </source>
</evidence>
<sequence>MTTRIVLVRHGETEFNADGRLQGQLDIPLSSVGIAQAEAVAPVIAGMKPVAIVSSPLMRARVTADAIGTAAGVAVGIDERLQEVDVGQWAGQTVFDLRRYDPDYTRLMASGEDFRRSDGETTAEVAERVTSAIEDAARANQGQTVCVVAHGFALRAAVVWLLGGGYPEFLRFGGLGNCSWTVLDRIGSSEADQRGMDDRWRLRTYNAVLSAVRGNAPAR</sequence>
<evidence type="ECO:0000256" key="1">
    <source>
        <dbReference type="PIRSR" id="PIRSR613078-1"/>
    </source>
</evidence>
<gene>
    <name evidence="3" type="ORF">FYJ43_06895</name>
</gene>
<feature type="binding site" evidence="2">
    <location>
        <begin position="9"/>
        <end position="16"/>
    </location>
    <ligand>
        <name>substrate</name>
    </ligand>
</feature>
<proteinExistence type="predicted"/>
<dbReference type="SMART" id="SM00855">
    <property type="entry name" value="PGAM"/>
    <property type="match status" value="1"/>
</dbReference>
<reference evidence="3 4" key="1">
    <citation type="submission" date="2019-08" db="EMBL/GenBank/DDBJ databases">
        <title>In-depth cultivation of the pig gut microbiome towards novel bacterial diversity and tailored functional studies.</title>
        <authorList>
            <person name="Wylensek D."/>
            <person name="Hitch T.C.A."/>
            <person name="Clavel T."/>
        </authorList>
    </citation>
    <scope>NUCLEOTIDE SEQUENCE [LARGE SCALE GENOMIC DNA]</scope>
    <source>
        <strain evidence="3 4">WCA-380-WT-3A</strain>
    </source>
</reference>
<dbReference type="SUPFAM" id="SSF53254">
    <property type="entry name" value="Phosphoglycerate mutase-like"/>
    <property type="match status" value="1"/>
</dbReference>
<dbReference type="InterPro" id="IPR029033">
    <property type="entry name" value="His_PPase_superfam"/>
</dbReference>
<dbReference type="InterPro" id="IPR050275">
    <property type="entry name" value="PGM_Phosphatase"/>
</dbReference>
<keyword evidence="4" id="KW-1185">Reference proteome</keyword>
<protein>
    <submittedName>
        <fullName evidence="3">Histidine phosphatase family protein</fullName>
    </submittedName>
</protein>
<dbReference type="GO" id="GO:0005737">
    <property type="term" value="C:cytoplasm"/>
    <property type="evidence" value="ECO:0007669"/>
    <property type="project" value="TreeGrafter"/>
</dbReference>
<organism evidence="3 4">
    <name type="scientific">Cutibacterium porci</name>
    <dbReference type="NCBI Taxonomy" id="2605781"/>
    <lineage>
        <taxon>Bacteria</taxon>
        <taxon>Bacillati</taxon>
        <taxon>Actinomycetota</taxon>
        <taxon>Actinomycetes</taxon>
        <taxon>Propionibacteriales</taxon>
        <taxon>Propionibacteriaceae</taxon>
        <taxon>Cutibacterium</taxon>
    </lineage>
</organism>
<evidence type="ECO:0000313" key="4">
    <source>
        <dbReference type="Proteomes" id="UP000466104"/>
    </source>
</evidence>
<dbReference type="PANTHER" id="PTHR48100:SF62">
    <property type="entry name" value="GLUCOSYL-3-PHOSPHOGLYCERATE PHOSPHATASE"/>
    <property type="match status" value="1"/>
</dbReference>